<comment type="similarity">
    <text evidence="2">Belongs to the UPF0053 family.</text>
</comment>
<dbReference type="InterPro" id="IPR016169">
    <property type="entry name" value="FAD-bd_PCMH_sub2"/>
</dbReference>
<dbReference type="InterPro" id="IPR000644">
    <property type="entry name" value="CBS_dom"/>
</dbReference>
<feature type="region of interest" description="Disordered" evidence="11">
    <location>
        <begin position="516"/>
        <end position="539"/>
    </location>
</feature>
<dbReference type="SUPFAM" id="SSF54631">
    <property type="entry name" value="CBS-domain pair"/>
    <property type="match status" value="1"/>
</dbReference>
<evidence type="ECO:0000256" key="1">
    <source>
        <dbReference type="ARBA" id="ARBA00004651"/>
    </source>
</evidence>
<evidence type="ECO:0000259" key="13">
    <source>
        <dbReference type="PROSITE" id="PS51371"/>
    </source>
</evidence>
<dbReference type="Pfam" id="PF01595">
    <property type="entry name" value="CNNM"/>
    <property type="match status" value="1"/>
</dbReference>
<dbReference type="PANTHER" id="PTHR43099:SF5">
    <property type="entry name" value="HLYC_CORC FAMILY TRANSPORTER"/>
    <property type="match status" value="1"/>
</dbReference>
<keyword evidence="7 9" id="KW-0129">CBS domain</keyword>
<evidence type="ECO:0000256" key="11">
    <source>
        <dbReference type="SAM" id="MobiDB-lite"/>
    </source>
</evidence>
<feature type="domain" description="CNNM transmembrane" evidence="14">
    <location>
        <begin position="80"/>
        <end position="281"/>
    </location>
</feature>
<feature type="transmembrane region" description="Helical" evidence="12">
    <location>
        <begin position="183"/>
        <end position="203"/>
    </location>
</feature>
<proteinExistence type="inferred from homology"/>
<evidence type="ECO:0000256" key="6">
    <source>
        <dbReference type="ARBA" id="ARBA00022989"/>
    </source>
</evidence>
<dbReference type="GO" id="GO:0005886">
    <property type="term" value="C:plasma membrane"/>
    <property type="evidence" value="ECO:0007669"/>
    <property type="project" value="UniProtKB-SubCell"/>
</dbReference>
<dbReference type="PROSITE" id="PS51846">
    <property type="entry name" value="CNNM"/>
    <property type="match status" value="1"/>
</dbReference>
<keyword evidence="8 10" id="KW-0472">Membrane</keyword>
<keyword evidence="3" id="KW-1003">Cell membrane</keyword>
<comment type="subcellular location">
    <subcellularLocation>
        <location evidence="1">Cell membrane</location>
        <topology evidence="1">Multi-pass membrane protein</topology>
    </subcellularLocation>
</comment>
<accession>A0A6J4K488</accession>
<organism evidence="15">
    <name type="scientific">uncultured Armatimonadetes bacterium</name>
    <dbReference type="NCBI Taxonomy" id="157466"/>
    <lineage>
        <taxon>Bacteria</taxon>
        <taxon>Bacillati</taxon>
        <taxon>Armatimonadota</taxon>
        <taxon>environmental samples</taxon>
    </lineage>
</organism>
<evidence type="ECO:0000256" key="9">
    <source>
        <dbReference type="PROSITE-ProRule" id="PRU00703"/>
    </source>
</evidence>
<dbReference type="InterPro" id="IPR051676">
    <property type="entry name" value="UPF0053_domain"/>
</dbReference>
<feature type="domain" description="CBS" evidence="13">
    <location>
        <begin position="365"/>
        <end position="422"/>
    </location>
</feature>
<evidence type="ECO:0000256" key="3">
    <source>
        <dbReference type="ARBA" id="ARBA00022475"/>
    </source>
</evidence>
<dbReference type="PROSITE" id="PS51371">
    <property type="entry name" value="CBS"/>
    <property type="match status" value="2"/>
</dbReference>
<dbReference type="SUPFAM" id="SSF56176">
    <property type="entry name" value="FAD-binding/transporter-associated domain-like"/>
    <property type="match status" value="1"/>
</dbReference>
<dbReference type="Gene3D" id="3.10.580.10">
    <property type="entry name" value="CBS-domain"/>
    <property type="match status" value="1"/>
</dbReference>
<feature type="transmembrane region" description="Helical" evidence="12">
    <location>
        <begin position="84"/>
        <end position="104"/>
    </location>
</feature>
<evidence type="ECO:0000256" key="5">
    <source>
        <dbReference type="ARBA" id="ARBA00022737"/>
    </source>
</evidence>
<dbReference type="Pfam" id="PF00571">
    <property type="entry name" value="CBS"/>
    <property type="match status" value="2"/>
</dbReference>
<dbReference type="SMART" id="SM00116">
    <property type="entry name" value="CBS"/>
    <property type="match status" value="2"/>
</dbReference>
<evidence type="ECO:0000256" key="10">
    <source>
        <dbReference type="PROSITE-ProRule" id="PRU01193"/>
    </source>
</evidence>
<keyword evidence="5" id="KW-0677">Repeat</keyword>
<feature type="transmembrane region" description="Helical" evidence="12">
    <location>
        <begin position="140"/>
        <end position="171"/>
    </location>
</feature>
<dbReference type="InterPro" id="IPR005170">
    <property type="entry name" value="Transptr-assoc_dom"/>
</dbReference>
<dbReference type="InterPro" id="IPR002550">
    <property type="entry name" value="CNNM"/>
</dbReference>
<name>A0A6J4K488_9BACT</name>
<dbReference type="SMART" id="SM01091">
    <property type="entry name" value="CorC_HlyC"/>
    <property type="match status" value="1"/>
</dbReference>
<sequence>MEPPSTSSRRDRPKRLQPRRPRWSDLEPSPAPAPGRRLPLTGVFVALASLLAVGYVWFSVPAAAQNGAGGTGAALPPGRDLGSVGTSLILVLVLTLLNAVFSMAETALVSVRRSRVEQLVDEGSRAARVVKRLIENPPRFIATVQVGITLLGFASAAAAATTLAAPLITLFRTFLPDGTADTAAVILVTVLVAFVSMVLGEIAPKSLAVQAPDAWALRLAPVVDFFATLLAPINWLVITVSNLIVRPFGARAQFETPVITEEELKQIIEAGEEAGELEEDEKEMLHNVFDLGETLVRSVMTPRIDMTAVPVESDLGTILQTIMTSGHSRIPVYEGTNDRIVGIVHAKDLLPIFAAEEHDVELRRVMRAPYFVPETKRVSDLLAEFRRSNQQLAVVQDEYAGTEGIVTIEDLLEEIVGDIRDEYDVDEPEVQVISATESLVDGRMSIDDVNDRLGTTLPHEEYETIGGLVFGLLGHEPMPGDRVRHDGLEFLVEHVEGRRIRTLRAVKVGAITDGGGTTDDALPSFGEAAGGAPRATITE</sequence>
<feature type="transmembrane region" description="Helical" evidence="12">
    <location>
        <begin position="215"/>
        <end position="238"/>
    </location>
</feature>
<dbReference type="InterPro" id="IPR036318">
    <property type="entry name" value="FAD-bd_PCMH-like_sf"/>
</dbReference>
<feature type="compositionally biased region" description="Basic residues" evidence="11">
    <location>
        <begin position="11"/>
        <end position="21"/>
    </location>
</feature>
<dbReference type="GO" id="GO:0050660">
    <property type="term" value="F:flavin adenine dinucleotide binding"/>
    <property type="evidence" value="ECO:0007669"/>
    <property type="project" value="InterPro"/>
</dbReference>
<dbReference type="InterPro" id="IPR044751">
    <property type="entry name" value="Ion_transp-like_CBS"/>
</dbReference>
<dbReference type="PANTHER" id="PTHR43099">
    <property type="entry name" value="UPF0053 PROTEIN YRKA"/>
    <property type="match status" value="1"/>
</dbReference>
<feature type="transmembrane region" description="Helical" evidence="12">
    <location>
        <begin position="38"/>
        <end position="58"/>
    </location>
</feature>
<evidence type="ECO:0000256" key="2">
    <source>
        <dbReference type="ARBA" id="ARBA00006337"/>
    </source>
</evidence>
<dbReference type="FunFam" id="3.10.580.10:FF:000002">
    <property type="entry name" value="Magnesium/cobalt efflux protein CorC"/>
    <property type="match status" value="1"/>
</dbReference>
<gene>
    <name evidence="15" type="ORF">AVDCRST_MAG63-4767</name>
</gene>
<dbReference type="Pfam" id="PF03471">
    <property type="entry name" value="CorC_HlyC"/>
    <property type="match status" value="1"/>
</dbReference>
<reference evidence="15" key="1">
    <citation type="submission" date="2020-02" db="EMBL/GenBank/DDBJ databases">
        <authorList>
            <person name="Meier V. D."/>
        </authorList>
    </citation>
    <scope>NUCLEOTIDE SEQUENCE</scope>
    <source>
        <strain evidence="15">AVDCRST_MAG63</strain>
    </source>
</reference>
<keyword evidence="6 10" id="KW-1133">Transmembrane helix</keyword>
<dbReference type="CDD" id="cd04590">
    <property type="entry name" value="CBS_pair_CorC_HlyC_assoc"/>
    <property type="match status" value="1"/>
</dbReference>
<protein>
    <submittedName>
        <fullName evidence="15">Hemolysins and related proteins containing CBS domains</fullName>
    </submittedName>
</protein>
<dbReference type="InterPro" id="IPR046342">
    <property type="entry name" value="CBS_dom_sf"/>
</dbReference>
<evidence type="ECO:0000256" key="7">
    <source>
        <dbReference type="ARBA" id="ARBA00023122"/>
    </source>
</evidence>
<evidence type="ECO:0000256" key="12">
    <source>
        <dbReference type="SAM" id="Phobius"/>
    </source>
</evidence>
<evidence type="ECO:0000256" key="8">
    <source>
        <dbReference type="ARBA" id="ARBA00023136"/>
    </source>
</evidence>
<evidence type="ECO:0000256" key="4">
    <source>
        <dbReference type="ARBA" id="ARBA00022692"/>
    </source>
</evidence>
<keyword evidence="4 10" id="KW-0812">Transmembrane</keyword>
<feature type="domain" description="CBS" evidence="13">
    <location>
        <begin position="300"/>
        <end position="360"/>
    </location>
</feature>
<feature type="region of interest" description="Disordered" evidence="11">
    <location>
        <begin position="1"/>
        <end position="34"/>
    </location>
</feature>
<dbReference type="AlphaFoldDB" id="A0A6J4K488"/>
<evidence type="ECO:0000259" key="14">
    <source>
        <dbReference type="PROSITE" id="PS51846"/>
    </source>
</evidence>
<dbReference type="Gene3D" id="3.30.465.10">
    <property type="match status" value="1"/>
</dbReference>
<dbReference type="EMBL" id="CADCTO010000664">
    <property type="protein sequence ID" value="CAA9295550.1"/>
    <property type="molecule type" value="Genomic_DNA"/>
</dbReference>
<evidence type="ECO:0000313" key="15">
    <source>
        <dbReference type="EMBL" id="CAA9295550.1"/>
    </source>
</evidence>